<proteinExistence type="predicted"/>
<dbReference type="InterPro" id="IPR050568">
    <property type="entry name" value="Transcr_DNA_Rep_Reg"/>
</dbReference>
<dbReference type="SUPFAM" id="SSF47113">
    <property type="entry name" value="Histone-fold"/>
    <property type="match status" value="1"/>
</dbReference>
<evidence type="ECO:0000256" key="1">
    <source>
        <dbReference type="ARBA" id="ARBA00004123"/>
    </source>
</evidence>
<dbReference type="InterPro" id="IPR003958">
    <property type="entry name" value="CBFA_NFYB_domain"/>
</dbReference>
<dbReference type="Gene3D" id="1.10.20.10">
    <property type="entry name" value="Histone, subunit A"/>
    <property type="match status" value="1"/>
</dbReference>
<comment type="caution">
    <text evidence="4">The sequence shown here is derived from an EMBL/GenBank/DDBJ whole genome shotgun (WGS) entry which is preliminary data.</text>
</comment>
<dbReference type="Pfam" id="PF00808">
    <property type="entry name" value="CBFD_NFYB_HMF"/>
    <property type="match status" value="1"/>
</dbReference>
<dbReference type="GO" id="GO:0046982">
    <property type="term" value="F:protein heterodimerization activity"/>
    <property type="evidence" value="ECO:0007669"/>
    <property type="project" value="InterPro"/>
</dbReference>
<accession>A0A9D3UAG3</accession>
<organism evidence="4 5">
    <name type="scientific">Gossypium stocksii</name>
    <dbReference type="NCBI Taxonomy" id="47602"/>
    <lineage>
        <taxon>Eukaryota</taxon>
        <taxon>Viridiplantae</taxon>
        <taxon>Streptophyta</taxon>
        <taxon>Embryophyta</taxon>
        <taxon>Tracheophyta</taxon>
        <taxon>Spermatophyta</taxon>
        <taxon>Magnoliopsida</taxon>
        <taxon>eudicotyledons</taxon>
        <taxon>Gunneridae</taxon>
        <taxon>Pentapetalae</taxon>
        <taxon>rosids</taxon>
        <taxon>malvids</taxon>
        <taxon>Malvales</taxon>
        <taxon>Malvaceae</taxon>
        <taxon>Malvoideae</taxon>
        <taxon>Gossypium</taxon>
    </lineage>
</organism>
<dbReference type="GO" id="GO:0001046">
    <property type="term" value="F:core promoter sequence-specific DNA binding"/>
    <property type="evidence" value="ECO:0007669"/>
    <property type="project" value="TreeGrafter"/>
</dbReference>
<dbReference type="EMBL" id="JAIQCV010000013">
    <property type="protein sequence ID" value="KAH1032746.1"/>
    <property type="molecule type" value="Genomic_DNA"/>
</dbReference>
<evidence type="ECO:0000313" key="4">
    <source>
        <dbReference type="EMBL" id="KAH1032746.1"/>
    </source>
</evidence>
<protein>
    <recommendedName>
        <fullName evidence="3">Transcription factor CBF/NF-Y/archaeal histone domain-containing protein</fullName>
    </recommendedName>
</protein>
<keyword evidence="5" id="KW-1185">Reference proteome</keyword>
<dbReference type="AlphaFoldDB" id="A0A9D3UAG3"/>
<sequence>MSDSDESFDEAAQFKMPSVSSKTEVKTAMEAHIKKIMQADEDVEKIALVVPVLVSKALELFVQDLCDHTYEIAIQRGAKTMNSLHFRRVGRGCGHEHEHERDGPIGKKLSAEGLDADLNKYHLEATRIKYEIFLVPLVLVF</sequence>
<dbReference type="PANTHER" id="PTHR10252:SF5">
    <property type="entry name" value="DR1-ASSOCIATED COREPRESSOR"/>
    <property type="match status" value="1"/>
</dbReference>
<comment type="subcellular location">
    <subcellularLocation>
        <location evidence="1">Nucleus</location>
    </subcellularLocation>
</comment>
<dbReference type="GO" id="GO:0016251">
    <property type="term" value="F:RNA polymerase II general transcription initiation factor activity"/>
    <property type="evidence" value="ECO:0007669"/>
    <property type="project" value="TreeGrafter"/>
</dbReference>
<dbReference type="PANTHER" id="PTHR10252">
    <property type="entry name" value="HISTONE-LIKE TRANSCRIPTION FACTOR CCAAT-RELATED"/>
    <property type="match status" value="1"/>
</dbReference>
<keyword evidence="2" id="KW-0539">Nucleus</keyword>
<dbReference type="OrthoDB" id="653904at2759"/>
<evidence type="ECO:0000313" key="5">
    <source>
        <dbReference type="Proteomes" id="UP000828251"/>
    </source>
</evidence>
<dbReference type="CDD" id="cd22906">
    <property type="entry name" value="HFD_DRAP1"/>
    <property type="match status" value="1"/>
</dbReference>
<evidence type="ECO:0000256" key="2">
    <source>
        <dbReference type="ARBA" id="ARBA00023242"/>
    </source>
</evidence>
<dbReference type="GO" id="GO:0005634">
    <property type="term" value="C:nucleus"/>
    <property type="evidence" value="ECO:0007669"/>
    <property type="project" value="UniProtKB-SubCell"/>
</dbReference>
<feature type="domain" description="Transcription factor CBF/NF-Y/archaeal histone" evidence="3">
    <location>
        <begin position="31"/>
        <end position="86"/>
    </location>
</feature>
<dbReference type="Proteomes" id="UP000828251">
    <property type="component" value="Unassembled WGS sequence"/>
</dbReference>
<evidence type="ECO:0000259" key="3">
    <source>
        <dbReference type="Pfam" id="PF00808"/>
    </source>
</evidence>
<name>A0A9D3UAG3_9ROSI</name>
<reference evidence="4 5" key="1">
    <citation type="journal article" date="2021" name="Plant Biotechnol. J.">
        <title>Multi-omics assisted identification of the key and species-specific regulatory components of drought-tolerant mechanisms in Gossypium stocksii.</title>
        <authorList>
            <person name="Yu D."/>
            <person name="Ke L."/>
            <person name="Zhang D."/>
            <person name="Wu Y."/>
            <person name="Sun Y."/>
            <person name="Mei J."/>
            <person name="Sun J."/>
            <person name="Sun Y."/>
        </authorList>
    </citation>
    <scope>NUCLEOTIDE SEQUENCE [LARGE SCALE GENOMIC DNA]</scope>
    <source>
        <strain evidence="5">cv. E1</strain>
        <tissue evidence="4">Leaf</tissue>
    </source>
</reference>
<dbReference type="InterPro" id="IPR009072">
    <property type="entry name" value="Histone-fold"/>
</dbReference>
<gene>
    <name evidence="4" type="ORF">J1N35_044920</name>
</gene>